<feature type="domain" description="Diacylglycerol glucosyltransferase N-terminal" evidence="6">
    <location>
        <begin position="16"/>
        <end position="185"/>
    </location>
</feature>
<evidence type="ECO:0000313" key="8">
    <source>
        <dbReference type="Proteomes" id="UP001649381"/>
    </source>
</evidence>
<evidence type="ECO:0000256" key="3">
    <source>
        <dbReference type="ARBA" id="ARBA00022676"/>
    </source>
</evidence>
<protein>
    <submittedName>
        <fullName evidence="7">Galactosyldiacylglycerol synthase</fullName>
    </submittedName>
</protein>
<dbReference type="EMBL" id="JAKIJS010000001">
    <property type="protein sequence ID" value="MCF6136635.1"/>
    <property type="molecule type" value="Genomic_DNA"/>
</dbReference>
<evidence type="ECO:0000313" key="7">
    <source>
        <dbReference type="EMBL" id="MCF6136635.1"/>
    </source>
</evidence>
<dbReference type="InterPro" id="IPR007235">
    <property type="entry name" value="Glyco_trans_28_C"/>
</dbReference>
<comment type="caution">
    <text evidence="7">The sequence shown here is derived from an EMBL/GenBank/DDBJ whole genome shotgun (WGS) entry which is preliminary data.</text>
</comment>
<dbReference type="PANTHER" id="PTHR43025">
    <property type="entry name" value="MONOGALACTOSYLDIACYLGLYCEROL SYNTHASE"/>
    <property type="match status" value="1"/>
</dbReference>
<evidence type="ECO:0000259" key="6">
    <source>
        <dbReference type="Pfam" id="PF06925"/>
    </source>
</evidence>
<keyword evidence="4" id="KW-0808">Transferase</keyword>
<keyword evidence="8" id="KW-1185">Reference proteome</keyword>
<organism evidence="7 8">
    <name type="scientific">Pseudalkalibacillus berkeleyi</name>
    <dbReference type="NCBI Taxonomy" id="1069813"/>
    <lineage>
        <taxon>Bacteria</taxon>
        <taxon>Bacillati</taxon>
        <taxon>Bacillota</taxon>
        <taxon>Bacilli</taxon>
        <taxon>Bacillales</taxon>
        <taxon>Fictibacillaceae</taxon>
        <taxon>Pseudalkalibacillus</taxon>
    </lineage>
</organism>
<comment type="similarity">
    <text evidence="2">Belongs to the glycosyltransferase 28 family.</text>
</comment>
<reference evidence="7 8" key="1">
    <citation type="submission" date="2022-01" db="EMBL/GenBank/DDBJ databases">
        <title>Alkalihalobacillus sp. EGI L200015, a novel bacterium isolated from a salt lake sediment.</title>
        <authorList>
            <person name="Gao L."/>
            <person name="Fang B.-Z."/>
            <person name="Li W.-J."/>
        </authorList>
    </citation>
    <scope>NUCLEOTIDE SEQUENCE [LARGE SCALE GENOMIC DNA]</scope>
    <source>
        <strain evidence="7 8">KCTC 12718</strain>
    </source>
</reference>
<comment type="subcellular location">
    <subcellularLocation>
        <location evidence="1">Membrane</location>
    </subcellularLocation>
</comment>
<dbReference type="RefSeq" id="WP_236331562.1">
    <property type="nucleotide sequence ID" value="NZ_JAKIJS010000001.1"/>
</dbReference>
<evidence type="ECO:0000256" key="1">
    <source>
        <dbReference type="ARBA" id="ARBA00004370"/>
    </source>
</evidence>
<evidence type="ECO:0000256" key="2">
    <source>
        <dbReference type="ARBA" id="ARBA00006962"/>
    </source>
</evidence>
<dbReference type="InterPro" id="IPR009695">
    <property type="entry name" value="Diacylglyc_glucosyltr_N"/>
</dbReference>
<evidence type="ECO:0000256" key="4">
    <source>
        <dbReference type="ARBA" id="ARBA00022679"/>
    </source>
</evidence>
<dbReference type="Gene3D" id="3.40.50.2000">
    <property type="entry name" value="Glycogen Phosphorylase B"/>
    <property type="match status" value="1"/>
</dbReference>
<proteinExistence type="inferred from homology"/>
<feature type="domain" description="Glycosyl transferase family 28 C-terminal" evidence="5">
    <location>
        <begin position="204"/>
        <end position="310"/>
    </location>
</feature>
<dbReference type="Proteomes" id="UP001649381">
    <property type="component" value="Unassembled WGS sequence"/>
</dbReference>
<dbReference type="Pfam" id="PF06925">
    <property type="entry name" value="MGDG_synth"/>
    <property type="match status" value="1"/>
</dbReference>
<name>A0ABS9GY64_9BACL</name>
<dbReference type="SUPFAM" id="SSF53756">
    <property type="entry name" value="UDP-Glycosyltransferase/glycogen phosphorylase"/>
    <property type="match status" value="1"/>
</dbReference>
<gene>
    <name evidence="7" type="ORF">L2716_02755</name>
</gene>
<evidence type="ECO:0000259" key="5">
    <source>
        <dbReference type="Pfam" id="PF04101"/>
    </source>
</evidence>
<accession>A0ABS9GY64</accession>
<dbReference type="InterPro" id="IPR050519">
    <property type="entry name" value="Glycosyltransf_28_UgtP"/>
</dbReference>
<keyword evidence="3" id="KW-0328">Glycosyltransferase</keyword>
<dbReference type="PANTHER" id="PTHR43025:SF3">
    <property type="entry name" value="MONOGALACTOSYLDIACYLGLYCEROL SYNTHASE 1, CHLOROPLASTIC"/>
    <property type="match status" value="1"/>
</dbReference>
<dbReference type="Pfam" id="PF04101">
    <property type="entry name" value="Glyco_tran_28_C"/>
    <property type="match status" value="1"/>
</dbReference>
<sequence length="376" mass="43384">MKKILFLPLFQMPSGHHQVADALIDSINSSEEEIECKKVDFLSYWNEKLEKTIGTVYLKWISSLPKTYHWVYKRFMYESRENQVPLQVDYVQLLGFEAKMLELIKEEQPDLIVCTHCFPSAILSRLKRQHQIDMPTVNVYTDFFINGVWGKEHIDLHLVNDELMKKDLVKNHGVSEHQVSITGIPTSEDIVSYTTKRLTDKKHILVAGGSSGVGNIIDYLKSIRPDSTYRYTVLCGKNEKLYKELSSWDVDHIEAKPYIESRAEMNRLYEQADAIITKPGGITISEALKKRLLIFVHSALPGQEQYNLKGLSEKQLIIPIEVGNFEGTIEHVLENEWRRKQIFQRMDEYLALTESCPKNEIVKLIDAPTMLNIQPG</sequence>